<gene>
    <name evidence="1" type="ORF">AQPE_4901</name>
</gene>
<proteinExistence type="predicted"/>
<reference evidence="1" key="1">
    <citation type="journal article" date="2020" name="Int. J. Syst. Evol. Microbiol.">
        <title>Aquipluma nitroreducens gen. nov. sp. nov., a novel facultatively anaerobic bacterium isolated from a freshwater lake.</title>
        <authorList>
            <person name="Watanabe M."/>
            <person name="Kojima H."/>
            <person name="Fukui M."/>
        </authorList>
    </citation>
    <scope>NUCLEOTIDE SEQUENCE</scope>
    <source>
        <strain evidence="1">MeG22</strain>
    </source>
</reference>
<accession>A0A5K7SGZ9</accession>
<dbReference type="KEGG" id="anf:AQPE_4901"/>
<sequence length="1179" mass="135400">MTGMNKGTSQELRKNKALDAAYIAIDERTMLDMVQFTLKFSETLIFHNADKQPIENWKSFLLNDPAFVYAMIANVKLDKFNISSGKKSGNESELNDPELISKEIQSIYSKIFEWSELLKRANDRGTLIQEIDTLIESVNANNYEYPEFQSTYEAYENAYGNMVFIKEKAARRFEKEIANSNHLPHNGLFFAYLNLYKNVQHDINLLTQKHLDFYYLDLLQKTRKKQEPHTALIALQLQPGTDELLINEGDKVNFIFEDKRQYVFESTSTTVINRAEISELRTIYRSDYLPFNNRFEDDDFSINILYEEDILKAKKNWENIDKKELSEFPATLGEERTHLMSSDRNLTFCNLGIVVTTPTLILENGNQKISLIFKIGSNSYKTAEKMFDGLVDQEIKEASTDKQREHLLANKGSLKHRIVSNFFSEAFQIFITDKNGWTVVDFCKTKINHTDSTLTFDFELNEQNDKMISFDPKIHEGGFVSEWPCVKILFNNEAQYHAYKFLKTIELENIKIEATVSDVTNLIFSNSIGNLDNTIPFTPFGPTPIVGSYLRIQNPLILQRSLTKLELHICWIGLPQLQYGFAEYYREYPGEIDNPSFKAVITSVRNNINTTGAQAHREIELFDTNKDYLSNEKEIIINPQDISFNNKITHDATIDENSGSLFIVLTSPEMAFGHQLFAEIYADAAIKSSKFRKRDVALPKQPYTPIIEHLKVNYTTAAREVMLRKQDIEDCDVKLIHIYPFGHVQVFPGPKKSRSFLFPQLDQKGNLYIGLTQVRSTDIVSIGFELVPAVYIHTVINTPTIEWQYMANNEWEPIGDLLLEDTTNGLIRSGVVKIRMPKTIQYDNTRLPLGKFWIRATYDGIQDLNSKIKNVFTQAVALISTDAVSNDIPDRPGEIKIKKIYFESKKGIDQINGPFALEIKESDENKDSFYHEISDQLRHKNLGSSNWDIERLVLDRFKQIEKIRVYGKSNRPNELVKGSSVQIVLIPKNSLVNGTRKRSLNVDINTLLEVKEYVSQFVSPFVKVEVSNPVYEELKVRCKVKFNDIQRGGYLRNMLNSELVSYLSPDIEHIDVEKGFDEAISKTEILNFIESRPYVDFVTEFSVLQLVDVQKNYKIIDTARITDIEDLRTISAYAILTSAPEHQIEIVSEEKSAKPNPSGVGDLTLESDFVISDNEGNYI</sequence>
<protein>
    <submittedName>
        <fullName evidence="1">Complete genome segment 6/17</fullName>
    </submittedName>
</protein>
<dbReference type="EMBL" id="AP018694">
    <property type="protein sequence ID" value="BBE20707.1"/>
    <property type="molecule type" value="Genomic_DNA"/>
</dbReference>
<keyword evidence="2" id="KW-1185">Reference proteome</keyword>
<organism evidence="1 2">
    <name type="scientific">Aquipluma nitroreducens</name>
    <dbReference type="NCBI Taxonomy" id="2010828"/>
    <lineage>
        <taxon>Bacteria</taxon>
        <taxon>Pseudomonadati</taxon>
        <taxon>Bacteroidota</taxon>
        <taxon>Bacteroidia</taxon>
        <taxon>Marinilabiliales</taxon>
        <taxon>Prolixibacteraceae</taxon>
        <taxon>Aquipluma</taxon>
    </lineage>
</organism>
<evidence type="ECO:0000313" key="2">
    <source>
        <dbReference type="Proteomes" id="UP001193389"/>
    </source>
</evidence>
<dbReference type="AlphaFoldDB" id="A0A5K7SGZ9"/>
<evidence type="ECO:0000313" key="1">
    <source>
        <dbReference type="EMBL" id="BBE20707.1"/>
    </source>
</evidence>
<name>A0A5K7SGZ9_9BACT</name>
<dbReference type="Proteomes" id="UP001193389">
    <property type="component" value="Chromosome"/>
</dbReference>